<comment type="caution">
    <text evidence="3">The sequence shown here is derived from an EMBL/GenBank/DDBJ whole genome shotgun (WGS) entry which is preliminary data.</text>
</comment>
<reference evidence="3" key="1">
    <citation type="submission" date="2023-02" db="EMBL/GenBank/DDBJ databases">
        <title>Actinomadura rubrobrunea NBRC 14622.</title>
        <authorList>
            <person name="Ichikawa N."/>
            <person name="Sato H."/>
            <person name="Tonouchi N."/>
        </authorList>
    </citation>
    <scope>NUCLEOTIDE SEQUENCE</scope>
    <source>
        <strain evidence="3">NBRC 14622</strain>
    </source>
</reference>
<keyword evidence="4" id="KW-1185">Reference proteome</keyword>
<dbReference type="GO" id="GO:0004674">
    <property type="term" value="F:protein serine/threonine kinase activity"/>
    <property type="evidence" value="ECO:0007669"/>
    <property type="project" value="UniProtKB-KW"/>
</dbReference>
<evidence type="ECO:0000256" key="1">
    <source>
        <dbReference type="ARBA" id="ARBA00022527"/>
    </source>
</evidence>
<dbReference type="PANTHER" id="PTHR35526">
    <property type="entry name" value="ANTI-SIGMA-F FACTOR RSBW-RELATED"/>
    <property type="match status" value="1"/>
</dbReference>
<gene>
    <name evidence="3" type="ORF">Arub01_17790</name>
</gene>
<keyword evidence="1" id="KW-0808">Transferase</keyword>
<evidence type="ECO:0000313" key="3">
    <source>
        <dbReference type="EMBL" id="GLW63535.1"/>
    </source>
</evidence>
<evidence type="ECO:0000313" key="4">
    <source>
        <dbReference type="Proteomes" id="UP001165124"/>
    </source>
</evidence>
<dbReference type="InterPro" id="IPR050267">
    <property type="entry name" value="Anti-sigma-factor_SerPK"/>
</dbReference>
<dbReference type="AlphaFoldDB" id="A0A9W6PS77"/>
<name>A0A9W6PS77_9ACTN</name>
<keyword evidence="1" id="KW-0723">Serine/threonine-protein kinase</keyword>
<dbReference type="Proteomes" id="UP001165124">
    <property type="component" value="Unassembled WGS sequence"/>
</dbReference>
<dbReference type="PANTHER" id="PTHR35526:SF3">
    <property type="entry name" value="ANTI-SIGMA-F FACTOR RSBW"/>
    <property type="match status" value="1"/>
</dbReference>
<feature type="domain" description="Histidine kinase/HSP90-like ATPase" evidence="2">
    <location>
        <begin position="17"/>
        <end position="126"/>
    </location>
</feature>
<proteinExistence type="predicted"/>
<organism evidence="3 4">
    <name type="scientific">Actinomadura rubrobrunea</name>
    <dbReference type="NCBI Taxonomy" id="115335"/>
    <lineage>
        <taxon>Bacteria</taxon>
        <taxon>Bacillati</taxon>
        <taxon>Actinomycetota</taxon>
        <taxon>Actinomycetes</taxon>
        <taxon>Streptosporangiales</taxon>
        <taxon>Thermomonosporaceae</taxon>
        <taxon>Actinomadura</taxon>
    </lineage>
</organism>
<dbReference type="RefSeq" id="WP_067912789.1">
    <property type="nucleotide sequence ID" value="NZ_BSRZ01000003.1"/>
</dbReference>
<sequence length="156" mass="16428">MTSGSDEAGCLCALALTACPAAVREGRKLVGELLERHAPAELADDAMLVASELIGNAVRVGGRIVLSVHVEADRRVTVRVWDRSPVEPVPGAPGALDEHGRGLLIVQSLSEDWGWTPHPLGGKTVWAALTVRQRRDASPDDVTVQPSLDAVSAVSV</sequence>
<protein>
    <recommendedName>
        <fullName evidence="2">Histidine kinase/HSP90-like ATPase domain-containing protein</fullName>
    </recommendedName>
</protein>
<dbReference type="EMBL" id="BSRZ01000003">
    <property type="protein sequence ID" value="GLW63535.1"/>
    <property type="molecule type" value="Genomic_DNA"/>
</dbReference>
<dbReference type="CDD" id="cd16936">
    <property type="entry name" value="HATPase_RsbW-like"/>
    <property type="match status" value="1"/>
</dbReference>
<dbReference type="InterPro" id="IPR036890">
    <property type="entry name" value="HATPase_C_sf"/>
</dbReference>
<dbReference type="Pfam" id="PF13581">
    <property type="entry name" value="HATPase_c_2"/>
    <property type="match status" value="1"/>
</dbReference>
<keyword evidence="1" id="KW-0418">Kinase</keyword>
<dbReference type="Gene3D" id="3.30.565.10">
    <property type="entry name" value="Histidine kinase-like ATPase, C-terminal domain"/>
    <property type="match status" value="1"/>
</dbReference>
<dbReference type="SUPFAM" id="SSF55874">
    <property type="entry name" value="ATPase domain of HSP90 chaperone/DNA topoisomerase II/histidine kinase"/>
    <property type="match status" value="1"/>
</dbReference>
<accession>A0A9W6PS77</accession>
<evidence type="ECO:0000259" key="2">
    <source>
        <dbReference type="Pfam" id="PF13581"/>
    </source>
</evidence>
<dbReference type="InterPro" id="IPR003594">
    <property type="entry name" value="HATPase_dom"/>
</dbReference>